<dbReference type="PANTHER" id="PTHR30600">
    <property type="entry name" value="CYTOCHROME C PEROXIDASE-RELATED"/>
    <property type="match status" value="1"/>
</dbReference>
<evidence type="ECO:0000256" key="4">
    <source>
        <dbReference type="ARBA" id="ARBA00022729"/>
    </source>
</evidence>
<dbReference type="GO" id="GO:0009055">
    <property type="term" value="F:electron transfer activity"/>
    <property type="evidence" value="ECO:0007669"/>
    <property type="project" value="InterPro"/>
</dbReference>
<feature type="binding site" description="covalent" evidence="8">
    <location>
        <position position="225"/>
    </location>
    <ligand>
        <name>heme c</name>
        <dbReference type="ChEBI" id="CHEBI:61717"/>
        <label>2</label>
    </ligand>
</feature>
<feature type="binding site" description="covalent" evidence="8">
    <location>
        <position position="77"/>
    </location>
    <ligand>
        <name>heme c</name>
        <dbReference type="ChEBI" id="CHEBI:61717"/>
        <label>1</label>
    </ligand>
</feature>
<accession>A0A1Y5HYX2</accession>
<dbReference type="PANTHER" id="PTHR30600:SF7">
    <property type="entry name" value="CYTOCHROME C PEROXIDASE-RELATED"/>
    <property type="match status" value="1"/>
</dbReference>
<feature type="binding site" description="covalent" evidence="8">
    <location>
        <position position="228"/>
    </location>
    <ligand>
        <name>heme c</name>
        <dbReference type="ChEBI" id="CHEBI:61717"/>
        <label>2</label>
    </ligand>
</feature>
<comment type="subcellular location">
    <subcellularLocation>
        <location evidence="1">Periplasm</location>
    </subcellularLocation>
</comment>
<dbReference type="InterPro" id="IPR036909">
    <property type="entry name" value="Cyt_c-like_dom_sf"/>
</dbReference>
<evidence type="ECO:0000259" key="11">
    <source>
        <dbReference type="PROSITE" id="PS51007"/>
    </source>
</evidence>
<comment type="caution">
    <text evidence="12">The sequence shown here is derived from an EMBL/GenBank/DDBJ whole genome shotgun (WGS) entry which is preliminary data.</text>
</comment>
<gene>
    <name evidence="12" type="ORF">A9R00_06890</name>
</gene>
<evidence type="ECO:0000256" key="9">
    <source>
        <dbReference type="PIRSR" id="PIRSR000294-2"/>
    </source>
</evidence>
<dbReference type="Gene3D" id="1.10.760.10">
    <property type="entry name" value="Cytochrome c-like domain"/>
    <property type="match status" value="2"/>
</dbReference>
<dbReference type="InterPro" id="IPR026259">
    <property type="entry name" value="MauG/Cytc_peroxidase"/>
</dbReference>
<keyword evidence="3 9" id="KW-0479">Metal-binding</keyword>
<dbReference type="EMBL" id="MABE01000389">
    <property type="protein sequence ID" value="OUS40272.1"/>
    <property type="molecule type" value="Genomic_DNA"/>
</dbReference>
<protein>
    <submittedName>
        <fullName evidence="12">Cytochrome-c peroxidase</fullName>
    </submittedName>
</protein>
<comment type="PTM">
    <text evidence="8">Binds 2 heme groups per subunit.</text>
</comment>
<evidence type="ECO:0000256" key="10">
    <source>
        <dbReference type="SAM" id="SignalP"/>
    </source>
</evidence>
<dbReference type="Proteomes" id="UP000227088">
    <property type="component" value="Unassembled WGS sequence"/>
</dbReference>
<feature type="domain" description="Cytochrome c" evidence="11">
    <location>
        <begin position="211"/>
        <end position="324"/>
    </location>
</feature>
<dbReference type="Pfam" id="PF03150">
    <property type="entry name" value="CCP_MauG"/>
    <property type="match status" value="1"/>
</dbReference>
<feature type="signal peptide" evidence="10">
    <location>
        <begin position="1"/>
        <end position="28"/>
    </location>
</feature>
<organism evidence="12 13">
    <name type="scientific">Oleispira antarctica</name>
    <dbReference type="NCBI Taxonomy" id="188908"/>
    <lineage>
        <taxon>Bacteria</taxon>
        <taxon>Pseudomonadati</taxon>
        <taxon>Pseudomonadota</taxon>
        <taxon>Gammaproteobacteria</taxon>
        <taxon>Oceanospirillales</taxon>
        <taxon>Oceanospirillaceae</taxon>
        <taxon>Oleispira</taxon>
    </lineage>
</organism>
<dbReference type="PROSITE" id="PS51007">
    <property type="entry name" value="CYTC"/>
    <property type="match status" value="2"/>
</dbReference>
<evidence type="ECO:0000256" key="7">
    <source>
        <dbReference type="ARBA" id="ARBA00023004"/>
    </source>
</evidence>
<keyword evidence="4 10" id="KW-0732">Signal</keyword>
<dbReference type="GO" id="GO:0046872">
    <property type="term" value="F:metal ion binding"/>
    <property type="evidence" value="ECO:0007669"/>
    <property type="project" value="UniProtKB-KW"/>
</dbReference>
<keyword evidence="6" id="KW-0560">Oxidoreductase</keyword>
<evidence type="ECO:0000256" key="3">
    <source>
        <dbReference type="ARBA" id="ARBA00022723"/>
    </source>
</evidence>
<dbReference type="InterPro" id="IPR009056">
    <property type="entry name" value="Cyt_c-like_dom"/>
</dbReference>
<feature type="binding site" description="axial binding residue" evidence="9">
    <location>
        <position position="81"/>
    </location>
    <ligand>
        <name>heme c</name>
        <dbReference type="ChEBI" id="CHEBI:61717"/>
        <label>1</label>
    </ligand>
    <ligandPart>
        <name>Fe</name>
        <dbReference type="ChEBI" id="CHEBI:18248"/>
    </ligandPart>
</feature>
<evidence type="ECO:0000256" key="8">
    <source>
        <dbReference type="PIRSR" id="PIRSR000294-1"/>
    </source>
</evidence>
<feature type="binding site" description="covalent" evidence="8">
    <location>
        <position position="80"/>
    </location>
    <ligand>
        <name>heme c</name>
        <dbReference type="ChEBI" id="CHEBI:61717"/>
        <label>1</label>
    </ligand>
</feature>
<reference evidence="13" key="1">
    <citation type="journal article" date="2017" name="Proc. Natl. Acad. Sci. U.S.A.">
        <title>Simulation of Deepwater Horizon oil plume reveals substrate specialization within a complex community of hydrocarbon degraders.</title>
        <authorList>
            <person name="Hu P."/>
            <person name="Dubinsky E.A."/>
            <person name="Probst A.J."/>
            <person name="Wang J."/>
            <person name="Sieber C.M.K."/>
            <person name="Tom L.M."/>
            <person name="Gardinali P."/>
            <person name="Banfield J.F."/>
            <person name="Atlas R.M."/>
            <person name="Andersen G.L."/>
        </authorList>
    </citation>
    <scope>NUCLEOTIDE SEQUENCE [LARGE SCALE GENOMIC DNA]</scope>
</reference>
<evidence type="ECO:0000256" key="6">
    <source>
        <dbReference type="ARBA" id="ARBA00023002"/>
    </source>
</evidence>
<dbReference type="GO" id="GO:0004130">
    <property type="term" value="F:cytochrome-c peroxidase activity"/>
    <property type="evidence" value="ECO:0007669"/>
    <property type="project" value="TreeGrafter"/>
</dbReference>
<sequence>MQTLKSSVFALTLLPFITLSFISFSSQAEPLQSQAKALFGTLPTSMPGAENDSAALIALGETLYMDTRLSVNDSQSCNTCHNVTNAGPGVDNTQFSPGAIEGKFGGRNAPTVWNAGFQLAQFWDGREADLKGQAKGPILNPDEMAMPSEQAVIDKISAISEYQTAFKAAFNTDNAITYDNLAHAIAAFERTLITKDRFDQYMLGDATALNPQEKSGLQAFINTGCTACHGGPTLGGSTYQKLGLVKAYENQADQGRFDLTNKPADKMVFKVAMLRDVARTAPYFHDGKIETLEEAVKTMAALQLGRELDDKTTADIVAFLKAMNHDSSL</sequence>
<dbReference type="InterPro" id="IPR051395">
    <property type="entry name" value="Cytochrome_c_Peroxidase/MauG"/>
</dbReference>
<keyword evidence="2 8" id="KW-0349">Heme</keyword>
<dbReference type="InterPro" id="IPR004852">
    <property type="entry name" value="Di-haem_cyt_c_peroxidsae"/>
</dbReference>
<dbReference type="AlphaFoldDB" id="A0A1Y5HYX2"/>
<comment type="cofactor">
    <cofactor evidence="8">
        <name>heme</name>
        <dbReference type="ChEBI" id="CHEBI:30413"/>
    </cofactor>
    <text evidence="8">Binds 2 heme groups.</text>
</comment>
<keyword evidence="5" id="KW-0574">Periplasm</keyword>
<proteinExistence type="predicted"/>
<feature type="chain" id="PRO_5012666944" evidence="10">
    <location>
        <begin position="29"/>
        <end position="329"/>
    </location>
</feature>
<evidence type="ECO:0000256" key="5">
    <source>
        <dbReference type="ARBA" id="ARBA00022764"/>
    </source>
</evidence>
<evidence type="ECO:0000313" key="12">
    <source>
        <dbReference type="EMBL" id="OUS40272.1"/>
    </source>
</evidence>
<dbReference type="GO" id="GO:0020037">
    <property type="term" value="F:heme binding"/>
    <property type="evidence" value="ECO:0007669"/>
    <property type="project" value="InterPro"/>
</dbReference>
<feature type="binding site" description="axial binding residue" evidence="9">
    <location>
        <position position="229"/>
    </location>
    <ligand>
        <name>heme c</name>
        <dbReference type="ChEBI" id="CHEBI:61717"/>
        <label>2</label>
    </ligand>
    <ligandPart>
        <name>Fe</name>
        <dbReference type="ChEBI" id="CHEBI:18248"/>
    </ligandPart>
</feature>
<keyword evidence="7 9" id="KW-0408">Iron</keyword>
<keyword evidence="12" id="KW-0575">Peroxidase</keyword>
<dbReference type="PIRSF" id="PIRSF000294">
    <property type="entry name" value="Cytochrome-c_peroxidase"/>
    <property type="match status" value="1"/>
</dbReference>
<dbReference type="GO" id="GO:0042597">
    <property type="term" value="C:periplasmic space"/>
    <property type="evidence" value="ECO:0007669"/>
    <property type="project" value="UniProtKB-SubCell"/>
</dbReference>
<name>A0A1Y5HYX2_OLEAN</name>
<dbReference type="SUPFAM" id="SSF46626">
    <property type="entry name" value="Cytochrome c"/>
    <property type="match status" value="2"/>
</dbReference>
<evidence type="ECO:0000256" key="2">
    <source>
        <dbReference type="ARBA" id="ARBA00022617"/>
    </source>
</evidence>
<feature type="domain" description="Cytochrome c" evidence="11">
    <location>
        <begin position="55"/>
        <end position="167"/>
    </location>
</feature>
<feature type="binding site" description="axial binding residue" evidence="9">
    <location>
        <position position="299"/>
    </location>
    <ligand>
        <name>heme c</name>
        <dbReference type="ChEBI" id="CHEBI:61717"/>
        <label>2</label>
    </ligand>
    <ligandPart>
        <name>Fe</name>
        <dbReference type="ChEBI" id="CHEBI:18248"/>
    </ligandPart>
</feature>
<evidence type="ECO:0000256" key="1">
    <source>
        <dbReference type="ARBA" id="ARBA00004418"/>
    </source>
</evidence>
<evidence type="ECO:0000313" key="13">
    <source>
        <dbReference type="Proteomes" id="UP000227088"/>
    </source>
</evidence>